<dbReference type="SUPFAM" id="SSF53756">
    <property type="entry name" value="UDP-Glycosyltransferase/glycogen phosphorylase"/>
    <property type="match status" value="1"/>
</dbReference>
<feature type="domain" description="Glycosyl transferase family 1" evidence="2">
    <location>
        <begin position="203"/>
        <end position="350"/>
    </location>
</feature>
<evidence type="ECO:0000313" key="5">
    <source>
        <dbReference type="Proteomes" id="UP000438914"/>
    </source>
</evidence>
<dbReference type="Pfam" id="PF00534">
    <property type="entry name" value="Glycos_transf_1"/>
    <property type="match status" value="1"/>
</dbReference>
<dbReference type="CDD" id="cd03809">
    <property type="entry name" value="GT4_MtfB-like"/>
    <property type="match status" value="1"/>
</dbReference>
<dbReference type="InterPro" id="IPR028098">
    <property type="entry name" value="Glyco_trans_4-like_N"/>
</dbReference>
<feature type="domain" description="Glycosyltransferase subfamily 4-like N-terminal" evidence="3">
    <location>
        <begin position="18"/>
        <end position="176"/>
    </location>
</feature>
<proteinExistence type="predicted"/>
<keyword evidence="5" id="KW-1185">Reference proteome</keyword>
<reference evidence="4 5" key="1">
    <citation type="submission" date="2019-08" db="EMBL/GenBank/DDBJ databases">
        <title>In-depth cultivation of the pig gut microbiome towards novel bacterial diversity and tailored functional studies.</title>
        <authorList>
            <person name="Wylensek D."/>
            <person name="Hitch T.C.A."/>
            <person name="Clavel T."/>
        </authorList>
    </citation>
    <scope>NUCLEOTIDE SEQUENCE [LARGE SCALE GENOMIC DNA]</scope>
    <source>
        <strain evidence="4 5">LKV-178-WT-2A</strain>
    </source>
</reference>
<accession>A0A7K0KCH1</accession>
<evidence type="ECO:0000259" key="2">
    <source>
        <dbReference type="Pfam" id="PF00534"/>
    </source>
</evidence>
<comment type="caution">
    <text evidence="4">The sequence shown here is derived from an EMBL/GenBank/DDBJ whole genome shotgun (WGS) entry which is preliminary data.</text>
</comment>
<evidence type="ECO:0000256" key="1">
    <source>
        <dbReference type="ARBA" id="ARBA00022679"/>
    </source>
</evidence>
<organism evidence="4 5">
    <name type="scientific">Hallella mizrahii</name>
    <dbReference type="NCBI Taxonomy" id="2606637"/>
    <lineage>
        <taxon>Bacteria</taxon>
        <taxon>Pseudomonadati</taxon>
        <taxon>Bacteroidota</taxon>
        <taxon>Bacteroidia</taxon>
        <taxon>Bacteroidales</taxon>
        <taxon>Prevotellaceae</taxon>
        <taxon>Hallella</taxon>
    </lineage>
</organism>
<dbReference type="RefSeq" id="WP_154533127.1">
    <property type="nucleotide sequence ID" value="NZ_VUNG01000003.1"/>
</dbReference>
<dbReference type="Pfam" id="PF13439">
    <property type="entry name" value="Glyco_transf_4"/>
    <property type="match status" value="1"/>
</dbReference>
<dbReference type="PANTHER" id="PTHR46401">
    <property type="entry name" value="GLYCOSYLTRANSFERASE WBBK-RELATED"/>
    <property type="match status" value="1"/>
</dbReference>
<sequence length="378" mass="42903">MNIKIGMDAKRIVRNASGLGSYGRNLVNALTGSSDCPEIVLYAPDEGQADLRSQVHASGRLRFAYSGKHWRLAQDLWRGKGIVADLQRDGIDLYHGLTGELPQGIRRSGIKTVVTIHDLIFLRHPEYYHRLDVMLYRRKFYRTLREADRIIAISECTKRDILYYSDYPADRIDVIYQNCSGDFRRTAGDGERAAVRRRYALPDHYILNVGTIEERKNVMLAVKALPQLPRREHLVIVGRKTAYTNEVMEYAAHHGVDDRIVWLHGVPNADLPALYQMADVFVYPSRYEGFGVPVIEAAQSGLPVVAATGSCLEEAGGPDNSYVDPDDSDAMADALNRLLADDDERRRVAQLGSEYVRRFEGNRVAEQMLEEYRRVMER</sequence>
<evidence type="ECO:0000313" key="4">
    <source>
        <dbReference type="EMBL" id="MST83548.1"/>
    </source>
</evidence>
<evidence type="ECO:0000259" key="3">
    <source>
        <dbReference type="Pfam" id="PF13439"/>
    </source>
</evidence>
<dbReference type="AlphaFoldDB" id="A0A7K0KCH1"/>
<dbReference type="GO" id="GO:0009103">
    <property type="term" value="P:lipopolysaccharide biosynthetic process"/>
    <property type="evidence" value="ECO:0007669"/>
    <property type="project" value="TreeGrafter"/>
</dbReference>
<dbReference type="Proteomes" id="UP000438914">
    <property type="component" value="Unassembled WGS sequence"/>
</dbReference>
<dbReference type="InterPro" id="IPR001296">
    <property type="entry name" value="Glyco_trans_1"/>
</dbReference>
<gene>
    <name evidence="4" type="ORF">FYJ73_02415</name>
</gene>
<dbReference type="Gene3D" id="3.40.50.2000">
    <property type="entry name" value="Glycogen Phosphorylase B"/>
    <property type="match status" value="2"/>
</dbReference>
<dbReference type="PANTHER" id="PTHR46401:SF2">
    <property type="entry name" value="GLYCOSYLTRANSFERASE WBBK-RELATED"/>
    <property type="match status" value="1"/>
</dbReference>
<dbReference type="GO" id="GO:0016757">
    <property type="term" value="F:glycosyltransferase activity"/>
    <property type="evidence" value="ECO:0007669"/>
    <property type="project" value="InterPro"/>
</dbReference>
<keyword evidence="1 4" id="KW-0808">Transferase</keyword>
<name>A0A7K0KCH1_9BACT</name>
<protein>
    <submittedName>
        <fullName evidence="4">Glycosyltransferase family 4 protein</fullName>
    </submittedName>
</protein>
<dbReference type="EMBL" id="VUNG01000003">
    <property type="protein sequence ID" value="MST83548.1"/>
    <property type="molecule type" value="Genomic_DNA"/>
</dbReference>